<evidence type="ECO:0000313" key="2">
    <source>
        <dbReference type="EMBL" id="NAY91105.1"/>
    </source>
</evidence>
<organism evidence="2 3">
    <name type="scientific">Flagellimonas ochracea</name>
    <dbReference type="NCBI Taxonomy" id="2696472"/>
    <lineage>
        <taxon>Bacteria</taxon>
        <taxon>Pseudomonadati</taxon>
        <taxon>Bacteroidota</taxon>
        <taxon>Flavobacteriia</taxon>
        <taxon>Flavobacteriales</taxon>
        <taxon>Flavobacteriaceae</taxon>
        <taxon>Flagellimonas</taxon>
    </lineage>
</organism>
<dbReference type="AlphaFoldDB" id="A0A964WWL2"/>
<sequence length="137" mass="15571">MRNYKVEIGTLRVSDYQELRASTNWANIRDEVVKAALENDLFSICVFDNSRAIGIGRIIGDGAIYFYIQDVIVLPEYQGKGVGKLIMENIENYLIEKTSKNSFVGLMAAEGVGNFYKQFGYLKRPNSRPGMYKIIKK</sequence>
<evidence type="ECO:0000313" key="3">
    <source>
        <dbReference type="Proteomes" id="UP000667650"/>
    </source>
</evidence>
<keyword evidence="3" id="KW-1185">Reference proteome</keyword>
<dbReference type="InterPro" id="IPR000182">
    <property type="entry name" value="GNAT_dom"/>
</dbReference>
<evidence type="ECO:0000259" key="1">
    <source>
        <dbReference type="PROSITE" id="PS51186"/>
    </source>
</evidence>
<proteinExistence type="predicted"/>
<dbReference type="PROSITE" id="PS51186">
    <property type="entry name" value="GNAT"/>
    <property type="match status" value="1"/>
</dbReference>
<dbReference type="PANTHER" id="PTHR43233">
    <property type="entry name" value="FAMILY N-ACETYLTRANSFERASE, PUTATIVE (AFU_ORTHOLOGUE AFUA_6G03350)-RELATED"/>
    <property type="match status" value="1"/>
</dbReference>
<dbReference type="EMBL" id="JAAABI010000001">
    <property type="protein sequence ID" value="NAY91105.1"/>
    <property type="molecule type" value="Genomic_DNA"/>
</dbReference>
<dbReference type="InterPro" id="IPR016181">
    <property type="entry name" value="Acyl_CoA_acyltransferase"/>
</dbReference>
<comment type="caution">
    <text evidence="2">The sequence shown here is derived from an EMBL/GenBank/DDBJ whole genome shotgun (WGS) entry which is preliminary data.</text>
</comment>
<feature type="domain" description="N-acetyltransferase" evidence="1">
    <location>
        <begin position="6"/>
        <end position="137"/>
    </location>
</feature>
<dbReference type="InterPro" id="IPR053144">
    <property type="entry name" value="Acetyltransferase_Butenolide"/>
</dbReference>
<dbReference type="GO" id="GO:0016747">
    <property type="term" value="F:acyltransferase activity, transferring groups other than amino-acyl groups"/>
    <property type="evidence" value="ECO:0007669"/>
    <property type="project" value="InterPro"/>
</dbReference>
<dbReference type="Pfam" id="PF13673">
    <property type="entry name" value="Acetyltransf_10"/>
    <property type="match status" value="1"/>
</dbReference>
<gene>
    <name evidence="2" type="ORF">GTQ34_04160</name>
</gene>
<dbReference type="Proteomes" id="UP000667650">
    <property type="component" value="Unassembled WGS sequence"/>
</dbReference>
<protein>
    <submittedName>
        <fullName evidence="2">GNAT family N-acetyltransferase</fullName>
    </submittedName>
</protein>
<dbReference type="SUPFAM" id="SSF55729">
    <property type="entry name" value="Acyl-CoA N-acyltransferases (Nat)"/>
    <property type="match status" value="1"/>
</dbReference>
<name>A0A964WWL2_9FLAO</name>
<dbReference type="RefSeq" id="WP_166522491.1">
    <property type="nucleotide sequence ID" value="NZ_JAAABI010000001.1"/>
</dbReference>
<dbReference type="PANTHER" id="PTHR43233:SF1">
    <property type="entry name" value="FAMILY N-ACETYLTRANSFERASE, PUTATIVE (AFU_ORTHOLOGUE AFUA_6G03350)-RELATED"/>
    <property type="match status" value="1"/>
</dbReference>
<accession>A0A964WWL2</accession>
<dbReference type="CDD" id="cd04301">
    <property type="entry name" value="NAT_SF"/>
    <property type="match status" value="1"/>
</dbReference>
<reference evidence="2" key="1">
    <citation type="submission" date="2020-01" db="EMBL/GenBank/DDBJ databases">
        <title>Muricauda ochracea sp. nov., isolated from a tidal flat of Garorim bay in Korea.</title>
        <authorList>
            <person name="Kim D."/>
            <person name="Yoo Y."/>
            <person name="Kim J.-J."/>
        </authorList>
    </citation>
    <scope>NUCLEOTIDE SEQUENCE</scope>
    <source>
        <strain evidence="2">JGD-17</strain>
    </source>
</reference>
<dbReference type="Gene3D" id="3.40.630.30">
    <property type="match status" value="1"/>
</dbReference>